<name>A0A9P6QI57_9FUNG</name>
<dbReference type="GO" id="GO:0005634">
    <property type="term" value="C:nucleus"/>
    <property type="evidence" value="ECO:0007669"/>
    <property type="project" value="TreeGrafter"/>
</dbReference>
<evidence type="ECO:0008006" key="5">
    <source>
        <dbReference type="Google" id="ProtNLM"/>
    </source>
</evidence>
<keyword evidence="4" id="KW-1185">Reference proteome</keyword>
<accession>A0A9P6QI57</accession>
<evidence type="ECO:0000256" key="1">
    <source>
        <dbReference type="ARBA" id="ARBA00006349"/>
    </source>
</evidence>
<dbReference type="EMBL" id="JAAAJB010000030">
    <property type="protein sequence ID" value="KAG0269247.1"/>
    <property type="molecule type" value="Genomic_DNA"/>
</dbReference>
<reference evidence="3" key="1">
    <citation type="journal article" date="2020" name="Fungal Divers.">
        <title>Resolving the Mortierellaceae phylogeny through synthesis of multi-gene phylogenetics and phylogenomics.</title>
        <authorList>
            <person name="Vandepol N."/>
            <person name="Liber J."/>
            <person name="Desiro A."/>
            <person name="Na H."/>
            <person name="Kennedy M."/>
            <person name="Barry K."/>
            <person name="Grigoriev I.V."/>
            <person name="Miller A.N."/>
            <person name="O'Donnell K."/>
            <person name="Stajich J.E."/>
            <person name="Bonito G."/>
        </authorList>
    </citation>
    <scope>NUCLEOTIDE SEQUENCE</scope>
    <source>
        <strain evidence="3">BC1065</strain>
    </source>
</reference>
<comment type="similarity">
    <text evidence="1">Belongs to the HSBP1 family.</text>
</comment>
<feature type="compositionally biased region" description="Pro residues" evidence="2">
    <location>
        <begin position="17"/>
        <end position="28"/>
    </location>
</feature>
<feature type="compositionally biased region" description="Polar residues" evidence="2">
    <location>
        <begin position="31"/>
        <end position="49"/>
    </location>
</feature>
<dbReference type="Proteomes" id="UP000807716">
    <property type="component" value="Unassembled WGS sequence"/>
</dbReference>
<dbReference type="InterPro" id="IPR009643">
    <property type="entry name" value="HS1-bd"/>
</dbReference>
<comment type="caution">
    <text evidence="3">The sequence shown here is derived from an EMBL/GenBank/DDBJ whole genome shotgun (WGS) entry which is preliminary data.</text>
</comment>
<feature type="region of interest" description="Disordered" evidence="2">
    <location>
        <begin position="1"/>
        <end position="70"/>
    </location>
</feature>
<evidence type="ECO:0000313" key="3">
    <source>
        <dbReference type="EMBL" id="KAG0269247.1"/>
    </source>
</evidence>
<dbReference type="OrthoDB" id="4159489at2759"/>
<organism evidence="3 4">
    <name type="scientific">Actinomortierella ambigua</name>
    <dbReference type="NCBI Taxonomy" id="1343610"/>
    <lineage>
        <taxon>Eukaryota</taxon>
        <taxon>Fungi</taxon>
        <taxon>Fungi incertae sedis</taxon>
        <taxon>Mucoromycota</taxon>
        <taxon>Mortierellomycotina</taxon>
        <taxon>Mortierellomycetes</taxon>
        <taxon>Mortierellales</taxon>
        <taxon>Mortierellaceae</taxon>
        <taxon>Actinomortierella</taxon>
    </lineage>
</organism>
<dbReference type="GO" id="GO:0005829">
    <property type="term" value="C:cytosol"/>
    <property type="evidence" value="ECO:0007669"/>
    <property type="project" value="TreeGrafter"/>
</dbReference>
<dbReference type="GO" id="GO:0003714">
    <property type="term" value="F:transcription corepressor activity"/>
    <property type="evidence" value="ECO:0007669"/>
    <property type="project" value="InterPro"/>
</dbReference>
<protein>
    <recommendedName>
        <fullName evidence="5">Heat shock factor binding protein 1-domain-containing protein</fullName>
    </recommendedName>
</protein>
<dbReference type="PANTHER" id="PTHR19424:SF0">
    <property type="entry name" value="HEAT SHOCK FACTOR BINDING PROTEIN 1"/>
    <property type="match status" value="1"/>
</dbReference>
<evidence type="ECO:0000313" key="4">
    <source>
        <dbReference type="Proteomes" id="UP000807716"/>
    </source>
</evidence>
<gene>
    <name evidence="3" type="ORF">DFQ27_004309</name>
</gene>
<dbReference type="Gene3D" id="1.20.5.430">
    <property type="match status" value="1"/>
</dbReference>
<dbReference type="AlphaFoldDB" id="A0A9P6QI57"/>
<dbReference type="GO" id="GO:0070370">
    <property type="term" value="P:cellular heat acclimation"/>
    <property type="evidence" value="ECO:0007669"/>
    <property type="project" value="TreeGrafter"/>
</dbReference>
<dbReference type="PANTHER" id="PTHR19424">
    <property type="entry name" value="HEAT SHOCK FACTOR BINDING PROTEIN 1"/>
    <property type="match status" value="1"/>
</dbReference>
<sequence length="133" mass="13981">MSSDATDAPNVEHTGSTPPPPPPPPPAPLSVVTNAATAHTSSTPSQSKAPTPAPPSGNTDGANQEADFSPEELTLFVEKLLDQLNTKFDNVSHQLFGKMEEMSTRIEDLEKSISGLMQSVDEDPKLVTSSAKA</sequence>
<evidence type="ECO:0000256" key="2">
    <source>
        <dbReference type="SAM" id="MobiDB-lite"/>
    </source>
</evidence>
<proteinExistence type="inferred from homology"/>
<dbReference type="Pfam" id="PF06825">
    <property type="entry name" value="HSBP1"/>
    <property type="match status" value="1"/>
</dbReference>
<dbReference type="SUPFAM" id="SSF101447">
    <property type="entry name" value="Formin homology 2 domain (FH2 domain)"/>
    <property type="match status" value="1"/>
</dbReference>